<dbReference type="Proteomes" id="UP000198668">
    <property type="component" value="Unassembled WGS sequence"/>
</dbReference>
<dbReference type="OrthoDB" id="62429at2"/>
<evidence type="ECO:0000256" key="2">
    <source>
        <dbReference type="ARBA" id="ARBA00023125"/>
    </source>
</evidence>
<dbReference type="InterPro" id="IPR037923">
    <property type="entry name" value="HTH-like"/>
</dbReference>
<dbReference type="RefSeq" id="WP_092090905.1">
    <property type="nucleotide sequence ID" value="NZ_FOQE01000002.1"/>
</dbReference>
<sequence>MFNAVGTFLTEKELNKEFYVYECGYEDVKPREPYQYEPIDYYLIHFILKGRGHFFINDEHIVLEKNQGFLIPPNTKNNYYPAPEDPWSYRWIGFKGEACEKIFQECGLLLPEHHDLVSNYTYQFSDSFQMDQHFKLIFDFSQEHNAYAALGEAYKVISLLSLQYHEEMTHNLSEAEKYVEQALSLIQQHYHDPTFNIERLAAAVQIERTYLFRLFKRQKHISPKVYLVQYRLNKSAELLRKTSNSIEEIAYLVGFNHATHFSRQFTRYKGQSPSHYRAQFYA</sequence>
<dbReference type="InterPro" id="IPR018062">
    <property type="entry name" value="HTH_AraC-typ_CS"/>
</dbReference>
<feature type="domain" description="HTH araC/xylS-type" evidence="4">
    <location>
        <begin position="180"/>
        <end position="279"/>
    </location>
</feature>
<dbReference type="PANTHER" id="PTHR43280:SF28">
    <property type="entry name" value="HTH-TYPE TRANSCRIPTIONAL ACTIVATOR RHAS"/>
    <property type="match status" value="1"/>
</dbReference>
<evidence type="ECO:0000313" key="5">
    <source>
        <dbReference type="EMBL" id="SFH54701.1"/>
    </source>
</evidence>
<dbReference type="InterPro" id="IPR003313">
    <property type="entry name" value="AraC-bd"/>
</dbReference>
<dbReference type="CDD" id="cd06986">
    <property type="entry name" value="cupin_MmsR-like_N"/>
    <property type="match status" value="1"/>
</dbReference>
<dbReference type="Pfam" id="PF02311">
    <property type="entry name" value="AraC_binding"/>
    <property type="match status" value="1"/>
</dbReference>
<evidence type="ECO:0000259" key="4">
    <source>
        <dbReference type="PROSITE" id="PS01124"/>
    </source>
</evidence>
<dbReference type="PANTHER" id="PTHR43280">
    <property type="entry name" value="ARAC-FAMILY TRANSCRIPTIONAL REGULATOR"/>
    <property type="match status" value="1"/>
</dbReference>
<evidence type="ECO:0000256" key="3">
    <source>
        <dbReference type="ARBA" id="ARBA00023163"/>
    </source>
</evidence>
<dbReference type="AlphaFoldDB" id="A0A1I3AZ72"/>
<dbReference type="InterPro" id="IPR009057">
    <property type="entry name" value="Homeodomain-like_sf"/>
</dbReference>
<dbReference type="Pfam" id="PF12833">
    <property type="entry name" value="HTH_18"/>
    <property type="match status" value="1"/>
</dbReference>
<name>A0A1I3AZ72_9LACT</name>
<evidence type="ECO:0000313" key="6">
    <source>
        <dbReference type="Proteomes" id="UP000198668"/>
    </source>
</evidence>
<keyword evidence="2" id="KW-0238">DNA-binding</keyword>
<evidence type="ECO:0000256" key="1">
    <source>
        <dbReference type="ARBA" id="ARBA00023015"/>
    </source>
</evidence>
<dbReference type="Gene3D" id="2.60.120.280">
    <property type="entry name" value="Regulatory protein AraC"/>
    <property type="match status" value="1"/>
</dbReference>
<dbReference type="Gene3D" id="1.10.10.60">
    <property type="entry name" value="Homeodomain-like"/>
    <property type="match status" value="2"/>
</dbReference>
<dbReference type="GO" id="GO:0003700">
    <property type="term" value="F:DNA-binding transcription factor activity"/>
    <property type="evidence" value="ECO:0007669"/>
    <property type="project" value="InterPro"/>
</dbReference>
<dbReference type="PROSITE" id="PS00041">
    <property type="entry name" value="HTH_ARAC_FAMILY_1"/>
    <property type="match status" value="1"/>
</dbReference>
<keyword evidence="6" id="KW-1185">Reference proteome</keyword>
<organism evidence="5 6">
    <name type="scientific">Pisciglobus halotolerans</name>
    <dbReference type="NCBI Taxonomy" id="745365"/>
    <lineage>
        <taxon>Bacteria</taxon>
        <taxon>Bacillati</taxon>
        <taxon>Bacillota</taxon>
        <taxon>Bacilli</taxon>
        <taxon>Lactobacillales</taxon>
        <taxon>Carnobacteriaceae</taxon>
    </lineage>
</organism>
<keyword evidence="1" id="KW-0805">Transcription regulation</keyword>
<reference evidence="5 6" key="1">
    <citation type="submission" date="2016-10" db="EMBL/GenBank/DDBJ databases">
        <authorList>
            <person name="de Groot N.N."/>
        </authorList>
    </citation>
    <scope>NUCLEOTIDE SEQUENCE [LARGE SCALE GENOMIC DNA]</scope>
    <source>
        <strain evidence="5 6">DSM 27630</strain>
    </source>
</reference>
<proteinExistence type="predicted"/>
<dbReference type="SUPFAM" id="SSF51215">
    <property type="entry name" value="Regulatory protein AraC"/>
    <property type="match status" value="1"/>
</dbReference>
<dbReference type="InterPro" id="IPR020449">
    <property type="entry name" value="Tscrpt_reg_AraC-type_HTH"/>
</dbReference>
<dbReference type="GO" id="GO:0043565">
    <property type="term" value="F:sequence-specific DNA binding"/>
    <property type="evidence" value="ECO:0007669"/>
    <property type="project" value="InterPro"/>
</dbReference>
<dbReference type="InterPro" id="IPR018060">
    <property type="entry name" value="HTH_AraC"/>
</dbReference>
<dbReference type="SUPFAM" id="SSF46689">
    <property type="entry name" value="Homeodomain-like"/>
    <property type="match status" value="2"/>
</dbReference>
<keyword evidence="3" id="KW-0804">Transcription</keyword>
<protein>
    <submittedName>
        <fullName evidence="5">AraC-like ligand binding domain-containing protein</fullName>
    </submittedName>
</protein>
<accession>A0A1I3AZ72</accession>
<dbReference type="PROSITE" id="PS01124">
    <property type="entry name" value="HTH_ARAC_FAMILY_2"/>
    <property type="match status" value="1"/>
</dbReference>
<gene>
    <name evidence="5" type="ORF">SAMN04489868_10292</name>
</gene>
<dbReference type="SMART" id="SM00342">
    <property type="entry name" value="HTH_ARAC"/>
    <property type="match status" value="1"/>
</dbReference>
<dbReference type="EMBL" id="FOQE01000002">
    <property type="protein sequence ID" value="SFH54701.1"/>
    <property type="molecule type" value="Genomic_DNA"/>
</dbReference>
<dbReference type="PRINTS" id="PR00032">
    <property type="entry name" value="HTHARAC"/>
</dbReference>